<accession>H8GYX7</accession>
<dbReference type="GO" id="GO:0016773">
    <property type="term" value="F:phosphotransferase activity, alcohol group as acceptor"/>
    <property type="evidence" value="ECO:0007669"/>
    <property type="project" value="InterPro"/>
</dbReference>
<name>H8GYX7_DEIGI</name>
<dbReference type="eggNOG" id="COG3570">
    <property type="taxonomic scope" value="Bacteria"/>
</dbReference>
<dbReference type="AlphaFoldDB" id="H8GYX7"/>
<evidence type="ECO:0000313" key="1">
    <source>
        <dbReference type="EMBL" id="AFD24904.1"/>
    </source>
</evidence>
<dbReference type="Gene3D" id="1.10.510.10">
    <property type="entry name" value="Transferase(Phosphotransferase) domain 1"/>
    <property type="match status" value="1"/>
</dbReference>
<keyword evidence="1" id="KW-0418">Kinase</keyword>
<proteinExistence type="predicted"/>
<dbReference type="GO" id="GO:0016301">
    <property type="term" value="F:kinase activity"/>
    <property type="evidence" value="ECO:0007669"/>
    <property type="project" value="UniProtKB-KW"/>
</dbReference>
<evidence type="ECO:0000313" key="2">
    <source>
        <dbReference type="Proteomes" id="UP000007575"/>
    </source>
</evidence>
<dbReference type="EMBL" id="CP002191">
    <property type="protein sequence ID" value="AFD24904.1"/>
    <property type="molecule type" value="Genomic_DNA"/>
</dbReference>
<dbReference type="SUPFAM" id="SSF56112">
    <property type="entry name" value="Protein kinase-like (PK-like)"/>
    <property type="match status" value="1"/>
</dbReference>
<dbReference type="GO" id="GO:0019748">
    <property type="term" value="P:secondary metabolic process"/>
    <property type="evidence" value="ECO:0007669"/>
    <property type="project" value="InterPro"/>
</dbReference>
<dbReference type="Pfam" id="PF04655">
    <property type="entry name" value="APH_6_hur"/>
    <property type="match status" value="1"/>
</dbReference>
<dbReference type="HOGENOM" id="CLU_061172_0_0_0"/>
<dbReference type="KEGG" id="dgo:DGo_CA0977"/>
<dbReference type="PATRIC" id="fig|745776.4.peg.1002"/>
<keyword evidence="2" id="KW-1185">Reference proteome</keyword>
<organism evidence="1 2">
    <name type="scientific">Deinococcus gobiensis (strain DSM 21396 / JCM 16679 / CGMCC 1.7299 / I-0)</name>
    <dbReference type="NCBI Taxonomy" id="745776"/>
    <lineage>
        <taxon>Bacteria</taxon>
        <taxon>Thermotogati</taxon>
        <taxon>Deinococcota</taxon>
        <taxon>Deinococci</taxon>
        <taxon>Deinococcales</taxon>
        <taxon>Deinococcaceae</taxon>
        <taxon>Deinococcus</taxon>
    </lineage>
</organism>
<dbReference type="STRING" id="745776.DGo_CA0977"/>
<dbReference type="Proteomes" id="UP000007575">
    <property type="component" value="Chromosome"/>
</dbReference>
<dbReference type="OrthoDB" id="179394at2"/>
<gene>
    <name evidence="1" type="primary">str</name>
    <name evidence="1" type="ordered locus">DGo_CA0977</name>
</gene>
<dbReference type="InterPro" id="IPR011009">
    <property type="entry name" value="Kinase-like_dom_sf"/>
</dbReference>
<keyword evidence="1" id="KW-0808">Transferase</keyword>
<protein>
    <submittedName>
        <fullName evidence="1">Streptomycin 3''-kinase</fullName>
    </submittedName>
</protein>
<sequence>MFTPWLRRWNLTPDGPPRRTPSSDLLPVRAGGRPAMLKLAHSAEEQTGHRLMVWLDGGGAARVYAHSGPALLMETLPGGDLTGLPPAGDDDGATRVLCAVAARLHRPRPQPWPALPSLRTRFRSLEAAAPQGGLYARAWERAQALLGTPQDLRPLHGDLHHGNVRRGAGGEWRVIDPKGLIGERGFDYANIFCNPDLDFAARPGRLTRQAALVADLAGLERSRLLAWALAYAALSAAWHREDGDPASAARTLEIAALAEAGL</sequence>
<dbReference type="InterPro" id="IPR006748">
    <property type="entry name" value="NH2Glyco/OHUrea_AB-resist_kin"/>
</dbReference>
<reference evidence="1 2" key="1">
    <citation type="journal article" date="2012" name="PLoS ONE">
        <title>Genome sequence and transcriptome analysis of the radioresistant bacterium Deinococcus gobiensis: insights into the extreme environmental adaptations.</title>
        <authorList>
            <person name="Yuan M."/>
            <person name="Chen M."/>
            <person name="Zhang W."/>
            <person name="Lu W."/>
            <person name="Wang J."/>
            <person name="Yang M."/>
            <person name="Zhao P."/>
            <person name="Tang R."/>
            <person name="Li X."/>
            <person name="Hao Y."/>
            <person name="Zhou Z."/>
            <person name="Zhan Y."/>
            <person name="Yu H."/>
            <person name="Teng C."/>
            <person name="Yan Y."/>
            <person name="Ping S."/>
            <person name="Wang Y."/>
            <person name="Lin M."/>
        </authorList>
    </citation>
    <scope>NUCLEOTIDE SEQUENCE [LARGE SCALE GENOMIC DNA]</scope>
    <source>
        <strain evidence="1 2">I-0</strain>
    </source>
</reference>